<sequence length="47" mass="4739">MARKEGKKAKGAGARALASVAVTLRVTTTPAALNAPLQGASHSPIRI</sequence>
<dbReference type="AlphaFoldDB" id="B8R6B5"/>
<accession>B8R6B5</accession>
<proteinExistence type="predicted"/>
<name>B8R6B5_9BURK</name>
<dbReference type="EMBL" id="EU874251">
    <property type="protein sequence ID" value="ACJ54940.1"/>
    <property type="molecule type" value="Genomic_DNA"/>
</dbReference>
<organism evidence="1">
    <name type="scientific">Burkholderia cenocepacia</name>
    <dbReference type="NCBI Taxonomy" id="95486"/>
    <lineage>
        <taxon>Bacteria</taxon>
        <taxon>Pseudomonadati</taxon>
        <taxon>Pseudomonadota</taxon>
        <taxon>Betaproteobacteria</taxon>
        <taxon>Burkholderiales</taxon>
        <taxon>Burkholderiaceae</taxon>
        <taxon>Burkholderia</taxon>
        <taxon>Burkholderia cepacia complex</taxon>
    </lineage>
</organism>
<evidence type="ECO:0000313" key="1">
    <source>
        <dbReference type="EMBL" id="ACJ54940.1"/>
    </source>
</evidence>
<protein>
    <submittedName>
        <fullName evidence="1">Uncharacterized protein</fullName>
    </submittedName>
</protein>
<reference evidence="1" key="1">
    <citation type="journal article" date="2010" name="Microb. Pathog.">
        <title>The Burkholderia cenocepacia K56-2 pleiotropic regulator Pbr, is required for stress resistance and virulence.</title>
        <authorList>
            <person name="Ramos C.G."/>
            <person name="Sousa S.A."/>
            <person name="Grilo A.M."/>
            <person name="Eberl L."/>
            <person name="Leitao J.H."/>
        </authorList>
    </citation>
    <scope>NUCLEOTIDE SEQUENCE</scope>
    <source>
        <strain evidence="1">K56-2</strain>
    </source>
</reference>
<gene>
    <name evidence="1" type="ORF">Bck_09</name>
</gene>